<evidence type="ECO:0000256" key="1">
    <source>
        <dbReference type="SAM" id="Phobius"/>
    </source>
</evidence>
<keyword evidence="1" id="KW-0812">Transmembrane</keyword>
<evidence type="ECO:0000313" key="2">
    <source>
        <dbReference type="EMBL" id="ANA86265.1"/>
    </source>
</evidence>
<evidence type="ECO:0000313" key="3">
    <source>
        <dbReference type="Proteomes" id="UP000201458"/>
    </source>
</evidence>
<organism evidence="2 3">
    <name type="scientific">Gordonia phage Smoothie</name>
    <dbReference type="NCBI Taxonomy" id="1838078"/>
    <lineage>
        <taxon>Viruses</taxon>
        <taxon>Duplodnaviria</taxon>
        <taxon>Heunggongvirae</taxon>
        <taxon>Uroviricota</taxon>
        <taxon>Caudoviricetes</taxon>
        <taxon>Smoothievirus</taxon>
        <taxon>Smoothievirus smoothie</taxon>
    </lineage>
</organism>
<accession>A0A160DEJ5</accession>
<dbReference type="EMBL" id="KU998244">
    <property type="protein sequence ID" value="ANA86265.1"/>
    <property type="molecule type" value="Genomic_DNA"/>
</dbReference>
<reference evidence="2 3" key="1">
    <citation type="submission" date="2016-03" db="EMBL/GenBank/DDBJ databases">
        <authorList>
            <person name="Montgomery M.T."/>
            <person name="Guerrero C.A."/>
            <person name="Mavrich T.N."/>
            <person name="Pope W.H."/>
            <person name="Garlena R.A."/>
            <person name="Russell D.A."/>
            <person name="Jacobs-Sera D."/>
            <person name="Hendrix R.W."/>
            <person name="Hatfull G.F."/>
        </authorList>
    </citation>
    <scope>NUCLEOTIDE SEQUENCE [LARGE SCALE GENOMIC DNA]</scope>
</reference>
<proteinExistence type="predicted"/>
<dbReference type="Proteomes" id="UP000201458">
    <property type="component" value="Segment"/>
</dbReference>
<protein>
    <submittedName>
        <fullName evidence="2">Uncharacterized protein</fullName>
    </submittedName>
</protein>
<sequence length="103" mass="11682">MMTDLKVQHLLDGIDDAKDEVRVKRRFMRILISLALLSWASVVIGFFISHVGISATMVIVGFIAGLLFSGFSSFAWADYRDSLPKIRQAERAHRDHLIREGHL</sequence>
<gene>
    <name evidence="2" type="primary">109</name>
    <name evidence="2" type="ORF">PBI_SMOOTHIE_109</name>
</gene>
<dbReference type="GeneID" id="28378568"/>
<dbReference type="KEGG" id="vg:28378568"/>
<keyword evidence="3" id="KW-1185">Reference proteome</keyword>
<keyword evidence="1" id="KW-1133">Transmembrane helix</keyword>
<keyword evidence="1" id="KW-0472">Membrane</keyword>
<dbReference type="RefSeq" id="YP_009269222.1">
    <property type="nucleotide sequence ID" value="NC_030696.1"/>
</dbReference>
<feature type="transmembrane region" description="Helical" evidence="1">
    <location>
        <begin position="27"/>
        <end position="48"/>
    </location>
</feature>
<feature type="transmembrane region" description="Helical" evidence="1">
    <location>
        <begin position="54"/>
        <end position="77"/>
    </location>
</feature>
<name>A0A160DEJ5_9CAUD</name>